<dbReference type="PROSITE" id="PS01278">
    <property type="entry name" value="MTTASE_RADICAL"/>
    <property type="match status" value="1"/>
</dbReference>
<dbReference type="NCBIfam" id="TIGR01579">
    <property type="entry name" value="MiaB-like-C"/>
    <property type="match status" value="1"/>
</dbReference>
<dbReference type="EMBL" id="OUNR01000016">
    <property type="protein sequence ID" value="SPP65341.1"/>
    <property type="molecule type" value="Genomic_DNA"/>
</dbReference>
<reference evidence="11" key="1">
    <citation type="submission" date="2018-04" db="EMBL/GenBank/DDBJ databases">
        <authorList>
            <person name="Lucker S."/>
            <person name="Sakoula D."/>
        </authorList>
    </citation>
    <scope>NUCLEOTIDE SEQUENCE [LARGE SCALE GENOMIC DNA]</scope>
</reference>
<dbReference type="InterPro" id="IPR006638">
    <property type="entry name" value="Elp3/MiaA/NifB-like_rSAM"/>
</dbReference>
<evidence type="ECO:0000256" key="4">
    <source>
        <dbReference type="ARBA" id="ARBA00022691"/>
    </source>
</evidence>
<dbReference type="GO" id="GO:0035597">
    <property type="term" value="F:tRNA-2-methylthio-N(6)-dimethylallyladenosine(37) synthase activity"/>
    <property type="evidence" value="ECO:0007669"/>
    <property type="project" value="TreeGrafter"/>
</dbReference>
<evidence type="ECO:0000259" key="8">
    <source>
        <dbReference type="PROSITE" id="PS51449"/>
    </source>
</evidence>
<evidence type="ECO:0000256" key="1">
    <source>
        <dbReference type="ARBA" id="ARBA00001966"/>
    </source>
</evidence>
<dbReference type="PANTHER" id="PTHR43020:SF2">
    <property type="entry name" value="MITOCHONDRIAL TRNA METHYLTHIOTRANSFERASE CDK5RAP1"/>
    <property type="match status" value="1"/>
</dbReference>
<dbReference type="InterPro" id="IPR013848">
    <property type="entry name" value="Methylthiotransferase_N"/>
</dbReference>
<dbReference type="SFLD" id="SFLDS00029">
    <property type="entry name" value="Radical_SAM"/>
    <property type="match status" value="1"/>
</dbReference>
<dbReference type="SUPFAM" id="SSF102114">
    <property type="entry name" value="Radical SAM enzymes"/>
    <property type="match status" value="1"/>
</dbReference>
<keyword evidence="11" id="KW-1185">Reference proteome</keyword>
<evidence type="ECO:0000256" key="6">
    <source>
        <dbReference type="ARBA" id="ARBA00023004"/>
    </source>
</evidence>
<dbReference type="Proteomes" id="UP000248168">
    <property type="component" value="Unassembled WGS sequence"/>
</dbReference>
<dbReference type="NCBIfam" id="TIGR00089">
    <property type="entry name" value="MiaB/RimO family radical SAM methylthiotransferase"/>
    <property type="match status" value="1"/>
</dbReference>
<dbReference type="GO" id="GO:0051539">
    <property type="term" value="F:4 iron, 4 sulfur cluster binding"/>
    <property type="evidence" value="ECO:0007669"/>
    <property type="project" value="UniProtKB-KW"/>
</dbReference>
<dbReference type="PROSITE" id="PS51918">
    <property type="entry name" value="RADICAL_SAM"/>
    <property type="match status" value="1"/>
</dbReference>
<feature type="domain" description="Radical SAM core" evidence="9">
    <location>
        <begin position="147"/>
        <end position="377"/>
    </location>
</feature>
<dbReference type="PANTHER" id="PTHR43020">
    <property type="entry name" value="CDK5 REGULATORY SUBUNIT-ASSOCIATED PROTEIN 1"/>
    <property type="match status" value="1"/>
</dbReference>
<dbReference type="InterPro" id="IPR038135">
    <property type="entry name" value="Methylthiotransferase_N_sf"/>
</dbReference>
<protein>
    <submittedName>
        <fullName evidence="10">Putative tRNA modifying enzyme, MiaB-like</fullName>
    </submittedName>
</protein>
<dbReference type="InterPro" id="IPR058240">
    <property type="entry name" value="rSAM_sf"/>
</dbReference>
<sequence>MITNTAQPRASLHTLGCRLNQAETAVLGERLRQDGYRLVAFGEPTDLLVLNTCSVTEDAERTSRYLIRKTLKHSPNAFIAVTGCYAQTGPEGLKKQAGIDLIVGNQYKLDLPTFLPPSDRLQKHAAPVVHRTKTIAPEDFELPEYGTPDSTRAPLKIQDGCSTMCSFCLIPFARGRERSRLLDDLLREAELLAEQGVREVVLTGVNIGQYRQAGADLCTVIARLETIPGLERIRISSIEPTTVTDQLLELMASSSKLCPYLHIPLQSGDDGILAAMNRSYSAQDYVRLIERALHKIPDLGLGTDIMVGFPGEDEAAFGNTLKLATELPFAYFHVFPFSPRPGTAAVKLANPVAVTQMKKRTAILTSLSQAKRLASHDRHIGTTIPVLFEAGLHDGFALGTTANFLKVAVPSQSELTNQVHPVTITAASERWAVGHLATHHATTTTLQML</sequence>
<dbReference type="SMART" id="SM00729">
    <property type="entry name" value="Elp3"/>
    <property type="match status" value="1"/>
</dbReference>
<accession>A0A330L7W7</accession>
<dbReference type="Pfam" id="PF04055">
    <property type="entry name" value="Radical_SAM"/>
    <property type="match status" value="1"/>
</dbReference>
<dbReference type="InterPro" id="IPR006467">
    <property type="entry name" value="MiaB-like_bact"/>
</dbReference>
<evidence type="ECO:0000313" key="10">
    <source>
        <dbReference type="EMBL" id="SPP65341.1"/>
    </source>
</evidence>
<dbReference type="GO" id="GO:0005829">
    <property type="term" value="C:cytosol"/>
    <property type="evidence" value="ECO:0007669"/>
    <property type="project" value="TreeGrafter"/>
</dbReference>
<evidence type="ECO:0000256" key="7">
    <source>
        <dbReference type="ARBA" id="ARBA00023014"/>
    </source>
</evidence>
<gene>
    <name evidence="10" type="ORF">NITLEN_30255</name>
</gene>
<dbReference type="InterPro" id="IPR007197">
    <property type="entry name" value="rSAM"/>
</dbReference>
<keyword evidence="5" id="KW-0479">Metal-binding</keyword>
<dbReference type="SFLD" id="SFLDG01082">
    <property type="entry name" value="B12-binding_domain_containing"/>
    <property type="match status" value="1"/>
</dbReference>
<keyword evidence="6" id="KW-0408">Iron</keyword>
<dbReference type="RefSeq" id="WP_121989640.1">
    <property type="nucleotide sequence ID" value="NZ_OUNR01000016.1"/>
</dbReference>
<evidence type="ECO:0000256" key="2">
    <source>
        <dbReference type="ARBA" id="ARBA00022485"/>
    </source>
</evidence>
<dbReference type="GO" id="GO:0046872">
    <property type="term" value="F:metal ion binding"/>
    <property type="evidence" value="ECO:0007669"/>
    <property type="project" value="UniProtKB-KW"/>
</dbReference>
<evidence type="ECO:0000256" key="5">
    <source>
        <dbReference type="ARBA" id="ARBA00022723"/>
    </source>
</evidence>
<keyword evidence="7" id="KW-0411">Iron-sulfur</keyword>
<comment type="cofactor">
    <cofactor evidence="1">
        <name>[4Fe-4S] cluster</name>
        <dbReference type="ChEBI" id="CHEBI:49883"/>
    </cofactor>
</comment>
<evidence type="ECO:0000256" key="3">
    <source>
        <dbReference type="ARBA" id="ARBA00022679"/>
    </source>
</evidence>
<keyword evidence="4" id="KW-0949">S-adenosyl-L-methionine</keyword>
<keyword evidence="3" id="KW-0808">Transferase</keyword>
<dbReference type="OrthoDB" id="9805215at2"/>
<dbReference type="SFLD" id="SFLDG01061">
    <property type="entry name" value="methylthiotransferase"/>
    <property type="match status" value="1"/>
</dbReference>
<evidence type="ECO:0000259" key="9">
    <source>
        <dbReference type="PROSITE" id="PS51918"/>
    </source>
</evidence>
<dbReference type="Gene3D" id="3.40.50.12160">
    <property type="entry name" value="Methylthiotransferase, N-terminal domain"/>
    <property type="match status" value="1"/>
</dbReference>
<dbReference type="InParanoid" id="A0A330L7W7"/>
<organism evidence="10 11">
    <name type="scientific">Nitrospira lenta</name>
    <dbReference type="NCBI Taxonomy" id="1436998"/>
    <lineage>
        <taxon>Bacteria</taxon>
        <taxon>Pseudomonadati</taxon>
        <taxon>Nitrospirota</taxon>
        <taxon>Nitrospiria</taxon>
        <taxon>Nitrospirales</taxon>
        <taxon>Nitrospiraceae</taxon>
        <taxon>Nitrospira</taxon>
    </lineage>
</organism>
<proteinExistence type="predicted"/>
<dbReference type="InterPro" id="IPR005839">
    <property type="entry name" value="Methylthiotransferase"/>
</dbReference>
<keyword evidence="2" id="KW-0004">4Fe-4S</keyword>
<feature type="domain" description="MTTase N-terminal" evidence="8">
    <location>
        <begin position="8"/>
        <end position="120"/>
    </location>
</feature>
<name>A0A330L7W7_9BACT</name>
<dbReference type="AlphaFoldDB" id="A0A330L7W7"/>
<dbReference type="InterPro" id="IPR020612">
    <property type="entry name" value="Methylthiotransferase_CS"/>
</dbReference>
<dbReference type="Pfam" id="PF00919">
    <property type="entry name" value="UPF0004"/>
    <property type="match status" value="1"/>
</dbReference>
<dbReference type="PROSITE" id="PS51449">
    <property type="entry name" value="MTTASE_N"/>
    <property type="match status" value="1"/>
</dbReference>
<dbReference type="InterPro" id="IPR023404">
    <property type="entry name" value="rSAM_horseshoe"/>
</dbReference>
<dbReference type="Gene3D" id="3.80.30.20">
    <property type="entry name" value="tm_1862 like domain"/>
    <property type="match status" value="1"/>
</dbReference>
<evidence type="ECO:0000313" key="11">
    <source>
        <dbReference type="Proteomes" id="UP000248168"/>
    </source>
</evidence>
<dbReference type="CDD" id="cd01335">
    <property type="entry name" value="Radical_SAM"/>
    <property type="match status" value="1"/>
</dbReference>